<dbReference type="InterPro" id="IPR043128">
    <property type="entry name" value="Rev_trsase/Diguanyl_cyclase"/>
</dbReference>
<dbReference type="Proteomes" id="UP000241206">
    <property type="component" value="Unassembled WGS sequence"/>
</dbReference>
<dbReference type="Pfam" id="PF05228">
    <property type="entry name" value="CHASE4"/>
    <property type="match status" value="1"/>
</dbReference>
<dbReference type="InterPro" id="IPR029787">
    <property type="entry name" value="Nucleotide_cyclase"/>
</dbReference>
<feature type="transmembrane region" description="Helical" evidence="1">
    <location>
        <begin position="12"/>
        <end position="34"/>
    </location>
</feature>
<accession>A0A2T4HZX4</accession>
<dbReference type="PROSITE" id="PS50887">
    <property type="entry name" value="GGDEF"/>
    <property type="match status" value="1"/>
</dbReference>
<dbReference type="PANTHER" id="PTHR44757">
    <property type="entry name" value="DIGUANYLATE CYCLASE DGCP"/>
    <property type="match status" value="1"/>
</dbReference>
<dbReference type="PROSITE" id="PS50883">
    <property type="entry name" value="EAL"/>
    <property type="match status" value="1"/>
</dbReference>
<evidence type="ECO:0000259" key="3">
    <source>
        <dbReference type="PROSITE" id="PS50887"/>
    </source>
</evidence>
<keyword evidence="1" id="KW-0812">Transmembrane</keyword>
<proteinExistence type="predicted"/>
<dbReference type="InterPro" id="IPR001633">
    <property type="entry name" value="EAL_dom"/>
</dbReference>
<dbReference type="CDD" id="cd01949">
    <property type="entry name" value="GGDEF"/>
    <property type="match status" value="1"/>
</dbReference>
<keyword evidence="1" id="KW-0472">Membrane</keyword>
<evidence type="ECO:0000256" key="1">
    <source>
        <dbReference type="SAM" id="Phobius"/>
    </source>
</evidence>
<dbReference type="SMART" id="SM00267">
    <property type="entry name" value="GGDEF"/>
    <property type="match status" value="1"/>
</dbReference>
<dbReference type="Gene3D" id="3.20.20.450">
    <property type="entry name" value="EAL domain"/>
    <property type="match status" value="1"/>
</dbReference>
<dbReference type="SMART" id="SM00052">
    <property type="entry name" value="EAL"/>
    <property type="match status" value="1"/>
</dbReference>
<dbReference type="RefSeq" id="WP_107394787.1">
    <property type="nucleotide sequence ID" value="NZ_PHHF01000042.1"/>
</dbReference>
<dbReference type="SUPFAM" id="SSF141868">
    <property type="entry name" value="EAL domain-like"/>
    <property type="match status" value="1"/>
</dbReference>
<dbReference type="InterPro" id="IPR007892">
    <property type="entry name" value="CHASE4"/>
</dbReference>
<feature type="domain" description="GGDEF" evidence="3">
    <location>
        <begin position="338"/>
        <end position="471"/>
    </location>
</feature>
<dbReference type="EMBL" id="PHHF01000042">
    <property type="protein sequence ID" value="PTD22050.1"/>
    <property type="molecule type" value="Genomic_DNA"/>
</dbReference>
<evidence type="ECO:0000259" key="2">
    <source>
        <dbReference type="PROSITE" id="PS50883"/>
    </source>
</evidence>
<feature type="domain" description="EAL" evidence="2">
    <location>
        <begin position="480"/>
        <end position="730"/>
    </location>
</feature>
<keyword evidence="1" id="KW-1133">Transmembrane helix</keyword>
<dbReference type="SUPFAM" id="SSF55073">
    <property type="entry name" value="Nucleotide cyclase"/>
    <property type="match status" value="1"/>
</dbReference>
<dbReference type="Pfam" id="PF00990">
    <property type="entry name" value="GGDEF"/>
    <property type="match status" value="1"/>
</dbReference>
<evidence type="ECO:0000313" key="5">
    <source>
        <dbReference type="Proteomes" id="UP000241206"/>
    </source>
</evidence>
<dbReference type="NCBIfam" id="TIGR00254">
    <property type="entry name" value="GGDEF"/>
    <property type="match status" value="1"/>
</dbReference>
<dbReference type="AlphaFoldDB" id="A0A2T4HZX4"/>
<dbReference type="InterPro" id="IPR000160">
    <property type="entry name" value="GGDEF_dom"/>
</dbReference>
<evidence type="ECO:0000313" key="4">
    <source>
        <dbReference type="EMBL" id="PTD22050.1"/>
    </source>
</evidence>
<dbReference type="CDD" id="cd01948">
    <property type="entry name" value="EAL"/>
    <property type="match status" value="1"/>
</dbReference>
<dbReference type="Pfam" id="PF00563">
    <property type="entry name" value="EAL"/>
    <property type="match status" value="1"/>
</dbReference>
<dbReference type="Gene3D" id="3.30.70.270">
    <property type="match status" value="1"/>
</dbReference>
<dbReference type="InterPro" id="IPR052155">
    <property type="entry name" value="Biofilm_reg_signaling"/>
</dbReference>
<reference evidence="4 5" key="1">
    <citation type="submission" date="2017-11" db="EMBL/GenBank/DDBJ databases">
        <title>Sphingomonas oleivorans sp. nov., isolated from oil-contaminated soil.</title>
        <authorList>
            <person name="Wang L."/>
            <person name="Chen L."/>
        </authorList>
    </citation>
    <scope>NUCLEOTIDE SEQUENCE [LARGE SCALE GENOMIC DNA]</scope>
    <source>
        <strain evidence="4 5">K101</strain>
    </source>
</reference>
<gene>
    <name evidence="4" type="ORF">CV103_09730</name>
</gene>
<dbReference type="InterPro" id="IPR035919">
    <property type="entry name" value="EAL_sf"/>
</dbReference>
<name>A0A2T4HZX4_9SPHN</name>
<protein>
    <submittedName>
        <fullName evidence="4">Bifunctional diguanylate cyclase/phosphodiesterase</fullName>
    </submittedName>
</protein>
<organism evidence="4 5">
    <name type="scientific">Edaphosphingomonas fennica</name>
    <dbReference type="NCBI Taxonomy" id="114404"/>
    <lineage>
        <taxon>Bacteria</taxon>
        <taxon>Pseudomonadati</taxon>
        <taxon>Pseudomonadota</taxon>
        <taxon>Alphaproteobacteria</taxon>
        <taxon>Sphingomonadales</taxon>
        <taxon>Rhizorhabdaceae</taxon>
        <taxon>Edaphosphingomonas</taxon>
    </lineage>
</organism>
<feature type="transmembrane region" description="Helical" evidence="1">
    <location>
        <begin position="268"/>
        <end position="288"/>
    </location>
</feature>
<dbReference type="PANTHER" id="PTHR44757:SF10">
    <property type="entry name" value="MEMBRANE PROTEIN"/>
    <property type="match status" value="1"/>
</dbReference>
<keyword evidence="5" id="KW-1185">Reference proteome</keyword>
<comment type="caution">
    <text evidence="4">The sequence shown here is derived from an EMBL/GenBank/DDBJ whole genome shotgun (WGS) entry which is preliminary data.</text>
</comment>
<sequence>MAKRTNDFLRQFLLPITAVVVLFAATVAVLLVWATREADALSERRQAMMVDTILKDNAARVAHDQEAITLWDEALRGVRADPPDLDWIDGNIGRWLHTYYGHDDVFILDAANRPIYALRGGRRAAPTAFGAIGGEALPLVAALRASLRAPDRGDAVDPATSGYSPGASDITVIDGHPAVVSVKPIVGDQDRAAQAPDSEPLLVSVQHLDGPFLEAMARQYLLDGARFSWALQPVPGQSHAVIRSRRGETVGYLVWNSFAPGSRVMGKVAPVLIVALLAITLIVALLLLHIRRTLAALRASEAHAQHLALHDNLTGLANRTLFRSRMDLALVAVRRGGTPLAMLCLDLDRFKPVNDTLGHPAGDQLLCQVSARLKAVTRDTDTVSRLGGDEFAIIQAHAPTIESVERLCQRIATALNEPFDVDGTMVCVGVSIGVAIAPLHSTDRVDLGRKADIALYEAKARGRGRVVLFEEAMDASVQRRQAIEKDLREAIAAGNQFELYYQPVHDARTRAVIGAEALVRWRHPLLGLMAPATFVPIAEECGLIEPIGEWVLREALAAARDWPLESIAINLSAVQLRNPALVDIVQGAIMASGIEPRRVELEITETSFVEDEDICRANVAALRAQGVRIALDDFGTGYSSFTHLRTFAVDRIKVDRSFVAGINRREGGSAIIRAIVGLANARGIAVTAEGVETDGQAEWLAAIGCGTLQGYLMSKPMPARAIGSWFDAGIAA</sequence>